<feature type="compositionally biased region" description="Low complexity" evidence="9">
    <location>
        <begin position="502"/>
        <end position="528"/>
    </location>
</feature>
<feature type="domain" description="Protein kinase" evidence="10">
    <location>
        <begin position="29"/>
        <end position="303"/>
    </location>
</feature>
<feature type="compositionally biased region" description="Basic and acidic residues" evidence="9">
    <location>
        <begin position="448"/>
        <end position="457"/>
    </location>
</feature>
<evidence type="ECO:0000259" key="10">
    <source>
        <dbReference type="PROSITE" id="PS50011"/>
    </source>
</evidence>
<feature type="compositionally biased region" description="Pro residues" evidence="9">
    <location>
        <begin position="798"/>
        <end position="809"/>
    </location>
</feature>
<keyword evidence="6" id="KW-0067">ATP-binding</keyword>
<feature type="compositionally biased region" description="Polar residues" evidence="9">
    <location>
        <begin position="737"/>
        <end position="751"/>
    </location>
</feature>
<feature type="compositionally biased region" description="Low complexity" evidence="9">
    <location>
        <begin position="563"/>
        <end position="573"/>
    </location>
</feature>
<feature type="compositionally biased region" description="Low complexity" evidence="9">
    <location>
        <begin position="944"/>
        <end position="957"/>
    </location>
</feature>
<dbReference type="STRING" id="1328759.A0A5C2SMV4"/>
<feature type="compositionally biased region" description="Polar residues" evidence="9">
    <location>
        <begin position="831"/>
        <end position="843"/>
    </location>
</feature>
<dbReference type="EC" id="2.7.11.1" evidence="1"/>
<dbReference type="SUPFAM" id="SSF56112">
    <property type="entry name" value="Protein kinase-like (PK-like)"/>
    <property type="match status" value="1"/>
</dbReference>
<organism evidence="11 12">
    <name type="scientific">Lentinus tigrinus ALCF2SS1-6</name>
    <dbReference type="NCBI Taxonomy" id="1328759"/>
    <lineage>
        <taxon>Eukaryota</taxon>
        <taxon>Fungi</taxon>
        <taxon>Dikarya</taxon>
        <taxon>Basidiomycota</taxon>
        <taxon>Agaricomycotina</taxon>
        <taxon>Agaricomycetes</taxon>
        <taxon>Polyporales</taxon>
        <taxon>Polyporaceae</taxon>
        <taxon>Lentinus</taxon>
    </lineage>
</organism>
<dbReference type="InterPro" id="IPR000719">
    <property type="entry name" value="Prot_kinase_dom"/>
</dbReference>
<keyword evidence="2" id="KW-0723">Serine/threonine-protein kinase</keyword>
<evidence type="ECO:0000256" key="7">
    <source>
        <dbReference type="ARBA" id="ARBA00047899"/>
    </source>
</evidence>
<dbReference type="Gene3D" id="1.10.510.10">
    <property type="entry name" value="Transferase(Phosphotransferase) domain 1"/>
    <property type="match status" value="1"/>
</dbReference>
<reference evidence="11" key="1">
    <citation type="journal article" date="2018" name="Genome Biol. Evol.">
        <title>Genomics and development of Lentinus tigrinus, a white-rot wood-decaying mushroom with dimorphic fruiting bodies.</title>
        <authorList>
            <person name="Wu B."/>
            <person name="Xu Z."/>
            <person name="Knudson A."/>
            <person name="Carlson A."/>
            <person name="Chen N."/>
            <person name="Kovaka S."/>
            <person name="LaButti K."/>
            <person name="Lipzen A."/>
            <person name="Pennachio C."/>
            <person name="Riley R."/>
            <person name="Schakwitz W."/>
            <person name="Umezawa K."/>
            <person name="Ohm R.A."/>
            <person name="Grigoriev I.V."/>
            <person name="Nagy L.G."/>
            <person name="Gibbons J."/>
            <person name="Hibbett D."/>
        </authorList>
    </citation>
    <scope>NUCLEOTIDE SEQUENCE [LARGE SCALE GENOMIC DNA]</scope>
    <source>
        <strain evidence="11">ALCF2SS1-6</strain>
    </source>
</reference>
<evidence type="ECO:0000256" key="9">
    <source>
        <dbReference type="SAM" id="MobiDB-lite"/>
    </source>
</evidence>
<dbReference type="PANTHER" id="PTHR22967">
    <property type="entry name" value="SERINE/THREONINE PROTEIN KINASE"/>
    <property type="match status" value="1"/>
</dbReference>
<evidence type="ECO:0000256" key="5">
    <source>
        <dbReference type="ARBA" id="ARBA00022777"/>
    </source>
</evidence>
<dbReference type="PANTHER" id="PTHR22967:SF57">
    <property type="entry name" value="AUXILIN, ISOFORM A-RELATED"/>
    <property type="match status" value="1"/>
</dbReference>
<dbReference type="Proteomes" id="UP000313359">
    <property type="component" value="Unassembled WGS sequence"/>
</dbReference>
<feature type="compositionally biased region" description="Polar residues" evidence="9">
    <location>
        <begin position="1404"/>
        <end position="1419"/>
    </location>
</feature>
<feature type="compositionally biased region" description="Polar residues" evidence="9">
    <location>
        <begin position="631"/>
        <end position="645"/>
    </location>
</feature>
<dbReference type="GO" id="GO:0007015">
    <property type="term" value="P:actin filament organization"/>
    <property type="evidence" value="ECO:0007669"/>
    <property type="project" value="TreeGrafter"/>
</dbReference>
<feature type="compositionally biased region" description="Low complexity" evidence="9">
    <location>
        <begin position="1344"/>
        <end position="1353"/>
    </location>
</feature>
<keyword evidence="4" id="KW-0547">Nucleotide-binding</keyword>
<feature type="region of interest" description="Disordered" evidence="9">
    <location>
        <begin position="1442"/>
        <end position="1472"/>
    </location>
</feature>
<proteinExistence type="predicted"/>
<keyword evidence="3" id="KW-0808">Transferase</keyword>
<evidence type="ECO:0000256" key="1">
    <source>
        <dbReference type="ARBA" id="ARBA00012513"/>
    </source>
</evidence>
<evidence type="ECO:0000313" key="12">
    <source>
        <dbReference type="Proteomes" id="UP000313359"/>
    </source>
</evidence>
<evidence type="ECO:0000256" key="6">
    <source>
        <dbReference type="ARBA" id="ARBA00022840"/>
    </source>
</evidence>
<feature type="region of interest" description="Disordered" evidence="9">
    <location>
        <begin position="367"/>
        <end position="404"/>
    </location>
</feature>
<feature type="compositionally biased region" description="Polar residues" evidence="9">
    <location>
        <begin position="779"/>
        <end position="788"/>
    </location>
</feature>
<dbReference type="EMBL" id="ML122253">
    <property type="protein sequence ID" value="RPD64628.1"/>
    <property type="molecule type" value="Genomic_DNA"/>
</dbReference>
<accession>A0A5C2SMV4</accession>
<dbReference type="InterPro" id="IPR011009">
    <property type="entry name" value="Kinase-like_dom_sf"/>
</dbReference>
<evidence type="ECO:0000256" key="8">
    <source>
        <dbReference type="ARBA" id="ARBA00048679"/>
    </source>
</evidence>
<comment type="catalytic activity">
    <reaction evidence="7">
        <text>L-threonyl-[protein] + ATP = O-phospho-L-threonyl-[protein] + ADP + H(+)</text>
        <dbReference type="Rhea" id="RHEA:46608"/>
        <dbReference type="Rhea" id="RHEA-COMP:11060"/>
        <dbReference type="Rhea" id="RHEA-COMP:11605"/>
        <dbReference type="ChEBI" id="CHEBI:15378"/>
        <dbReference type="ChEBI" id="CHEBI:30013"/>
        <dbReference type="ChEBI" id="CHEBI:30616"/>
        <dbReference type="ChEBI" id="CHEBI:61977"/>
        <dbReference type="ChEBI" id="CHEBI:456216"/>
        <dbReference type="EC" id="2.7.11.1"/>
    </reaction>
</comment>
<dbReference type="OrthoDB" id="2018507at2759"/>
<dbReference type="GO" id="GO:0005737">
    <property type="term" value="C:cytoplasm"/>
    <property type="evidence" value="ECO:0007669"/>
    <property type="project" value="TreeGrafter"/>
</dbReference>
<evidence type="ECO:0000313" key="11">
    <source>
        <dbReference type="EMBL" id="RPD64628.1"/>
    </source>
</evidence>
<feature type="compositionally biased region" description="Polar residues" evidence="9">
    <location>
        <begin position="1260"/>
        <end position="1285"/>
    </location>
</feature>
<evidence type="ECO:0000256" key="2">
    <source>
        <dbReference type="ARBA" id="ARBA00022527"/>
    </source>
</evidence>
<feature type="compositionally biased region" description="Basic and acidic residues" evidence="9">
    <location>
        <begin position="649"/>
        <end position="661"/>
    </location>
</feature>
<feature type="compositionally biased region" description="Basic and acidic residues" evidence="9">
    <location>
        <begin position="890"/>
        <end position="933"/>
    </location>
</feature>
<feature type="compositionally biased region" description="Polar residues" evidence="9">
    <location>
        <begin position="975"/>
        <end position="1002"/>
    </location>
</feature>
<keyword evidence="5" id="KW-0418">Kinase</keyword>
<feature type="region of interest" description="Disordered" evidence="9">
    <location>
        <begin position="416"/>
        <end position="1428"/>
    </location>
</feature>
<feature type="compositionally biased region" description="Pro residues" evidence="9">
    <location>
        <begin position="1165"/>
        <end position="1175"/>
    </location>
</feature>
<dbReference type="PROSITE" id="PS50011">
    <property type="entry name" value="PROTEIN_KINASE_DOM"/>
    <property type="match status" value="1"/>
</dbReference>
<dbReference type="SMART" id="SM00220">
    <property type="entry name" value="S_TKc"/>
    <property type="match status" value="1"/>
</dbReference>
<gene>
    <name evidence="11" type="ORF">L227DRAFT_518983</name>
</gene>
<feature type="compositionally biased region" description="Low complexity" evidence="9">
    <location>
        <begin position="458"/>
        <end position="472"/>
    </location>
</feature>
<comment type="catalytic activity">
    <reaction evidence="8">
        <text>L-seryl-[protein] + ATP = O-phospho-L-seryl-[protein] + ADP + H(+)</text>
        <dbReference type="Rhea" id="RHEA:17989"/>
        <dbReference type="Rhea" id="RHEA-COMP:9863"/>
        <dbReference type="Rhea" id="RHEA-COMP:11604"/>
        <dbReference type="ChEBI" id="CHEBI:15378"/>
        <dbReference type="ChEBI" id="CHEBI:29999"/>
        <dbReference type="ChEBI" id="CHEBI:30616"/>
        <dbReference type="ChEBI" id="CHEBI:83421"/>
        <dbReference type="ChEBI" id="CHEBI:456216"/>
        <dbReference type="EC" id="2.7.11.1"/>
    </reaction>
</comment>
<evidence type="ECO:0000256" key="3">
    <source>
        <dbReference type="ARBA" id="ARBA00022679"/>
    </source>
</evidence>
<name>A0A5C2SMV4_9APHY</name>
<feature type="compositionally biased region" description="Polar residues" evidence="9">
    <location>
        <begin position="1204"/>
        <end position="1218"/>
    </location>
</feature>
<keyword evidence="12" id="KW-1185">Reference proteome</keyword>
<feature type="compositionally biased region" description="Polar residues" evidence="9">
    <location>
        <begin position="1325"/>
        <end position="1334"/>
    </location>
</feature>
<feature type="compositionally biased region" description="Basic residues" evidence="9">
    <location>
        <begin position="934"/>
        <end position="943"/>
    </location>
</feature>
<dbReference type="Pfam" id="PF00069">
    <property type="entry name" value="Pkinase"/>
    <property type="match status" value="1"/>
</dbReference>
<dbReference type="GO" id="GO:0005524">
    <property type="term" value="F:ATP binding"/>
    <property type="evidence" value="ECO:0007669"/>
    <property type="project" value="UniProtKB-KW"/>
</dbReference>
<sequence length="1472" mass="157830">MQAYPQAFGQPNKGTLVPGQSITVNKYTVVVERYLSQGGFAHVYLVRTAQPVYNTTHHVLKRIAVPNEAMLSEVKKEVDIMRILKGHPNIVFLIDAAWHRMANGTYEVFILMEFCPGGGIIDMMNRRLRERLTEAEILTIFVDVCEGLAAMHALKPPILHRDLKVENILQSSPTSYKLCDFGSASPVQKVPANTQELRMLETDLNRHTTLQYRAPEMIDVHLRRPIDEKSDVWALGVLLYKLCYYTTPFEEHGPLAILNVQYKIPPYPVYSANMNSLIGSMLKEHGAQRPSVFEILQHVHNLRGTKSKFHYNIPVKEPLSPRSLQPPLQALSPNIAANPLDDLVSYKSQQVPPKNAGVEAREKVLEAIAPMRRGRPPQGGKPPSRPASPEKPVTFETKFGDEDDRAWKGLRAARSGLPSLGADSASLANKGDTDAWSIGSRQSAQKPDAGDSRRAFDSDFSSSFGSKFSSRSPQPPPSKPVEGTSSGFGTGFGDAFEPSKVASASASSSQSQSQSSSRPPLQQQPSRYRQSRIGKDAFDGLGFSSQPQAPTLGEARMSRTGLASFGSSSASSSTPYNLVPPSGSGGLGTSNTTYHPPSIHASRPTPSPQPSSQPQAQPQSANLSPIPPPSQTWRQHVQSTSQPQEGLSAEERFPSLEDLDRTFGSPSPGVSTAEKVPSMPSRPADRPPSRSSYMGAAGHGTGNQGLTAPGGVKGRFDGVRSQQVTGTAMRETRVPGSRQSTFLRNVESVQTKTEDGPSKQSQAQPLASRPSLTRKHRSSVSMKTTAQAQPDLFSGPDPNAPSPPSLPPRPRAEPHDWLTGTDEPMGGPLGSRSTGLSLAQAQGAQPVLRDSPSKRASYIERSPVALQKPLEAENVPAPSPMPQAQSAVTELEREWNMALDRLDQIPAGKSERERREKERAKEREREKEKEKKDREKRRSRSKSKSPAPAAAVTATKAFITRNDVSTAGLGLQIPTKGTTSTGARQKTTPSPSGLTDNWSPVSSPKRDRTRTRSKQGSMSSSGDEEPEDVNGYMQKGGVGEKADELGKVASKGRMQFNGSAMVPPADGQRRRRTRSKGRQSSVHDLVDLWGGGVEKSKSPTERAPSAAAGKRNSVIVPASTMKPPPLTNKPRSSSPQQMPPPPSPSKHSKQASSIQQSTGRSRRLPIPPAATPEPPTSTGRSRPASMFIAPVSASRSTPGELGIPSSTEAAASFAQQALSPPDTPRSRKGVRRSSISDMVQHYETIGTKPLAPSKPAALSSLKTQTHQSKPSTASDLAVPSPSSAATRFPKLSPTSSPVLTKASLAVPEDTGRSQYGRDFAKHRTSPTGLPSRSSPVGRLETPYSSSFNPSSSSAQGQAPVNGLPSRRSPLSVEPSRDQPSRASTRGDIGLGPPPSPKMERKVSGSANLEVASQNPNLRSPSPEKPYQGVSKLIDRWQRAVDETAPAGLAGPGGARRGGVPPRGVVSGGAGRG</sequence>
<protein>
    <recommendedName>
        <fullName evidence="1">non-specific serine/threonine protein kinase</fullName>
        <ecNumber evidence="1">2.7.11.1</ecNumber>
    </recommendedName>
</protein>
<dbReference type="GO" id="GO:0000147">
    <property type="term" value="P:actin cortical patch assembly"/>
    <property type="evidence" value="ECO:0007669"/>
    <property type="project" value="TreeGrafter"/>
</dbReference>
<evidence type="ECO:0000256" key="4">
    <source>
        <dbReference type="ARBA" id="ARBA00022741"/>
    </source>
</evidence>
<feature type="compositionally biased region" description="Low complexity" evidence="9">
    <location>
        <begin position="612"/>
        <end position="621"/>
    </location>
</feature>
<dbReference type="GO" id="GO:0004674">
    <property type="term" value="F:protein serine/threonine kinase activity"/>
    <property type="evidence" value="ECO:0007669"/>
    <property type="project" value="UniProtKB-KW"/>
</dbReference>